<dbReference type="SUPFAM" id="SSF53474">
    <property type="entry name" value="alpha/beta-Hydrolases"/>
    <property type="match status" value="1"/>
</dbReference>
<dbReference type="InterPro" id="IPR016024">
    <property type="entry name" value="ARM-type_fold"/>
</dbReference>
<evidence type="ECO:0000256" key="4">
    <source>
        <dbReference type="SAM" id="MobiDB-lite"/>
    </source>
</evidence>
<feature type="region of interest" description="Disordered" evidence="4">
    <location>
        <begin position="1950"/>
        <end position="1990"/>
    </location>
</feature>
<dbReference type="InterPro" id="IPR003284">
    <property type="entry name" value="Sal_SpvB"/>
</dbReference>
<evidence type="ECO:0000256" key="3">
    <source>
        <dbReference type="ARBA" id="ARBA00023026"/>
    </source>
</evidence>
<organism evidence="6 7">
    <name type="scientific">Emericellopsis cladophorae</name>
    <dbReference type="NCBI Taxonomy" id="2686198"/>
    <lineage>
        <taxon>Eukaryota</taxon>
        <taxon>Fungi</taxon>
        <taxon>Dikarya</taxon>
        <taxon>Ascomycota</taxon>
        <taxon>Pezizomycotina</taxon>
        <taxon>Sordariomycetes</taxon>
        <taxon>Hypocreomycetidae</taxon>
        <taxon>Hypocreales</taxon>
        <taxon>Bionectriaceae</taxon>
        <taxon>Emericellopsis</taxon>
    </lineage>
</organism>
<dbReference type="SUPFAM" id="SSF48371">
    <property type="entry name" value="ARM repeat"/>
    <property type="match status" value="1"/>
</dbReference>
<evidence type="ECO:0000313" key="6">
    <source>
        <dbReference type="EMBL" id="KAI6777885.1"/>
    </source>
</evidence>
<dbReference type="EMBL" id="JAGIXG020000093">
    <property type="protein sequence ID" value="KAI6777885.1"/>
    <property type="molecule type" value="Genomic_DNA"/>
</dbReference>
<evidence type="ECO:0000313" key="7">
    <source>
        <dbReference type="Proteomes" id="UP001055219"/>
    </source>
</evidence>
<dbReference type="PANTHER" id="PTHR32305">
    <property type="match status" value="1"/>
</dbReference>
<feature type="compositionally biased region" description="Low complexity" evidence="4">
    <location>
        <begin position="37"/>
        <end position="52"/>
    </location>
</feature>
<dbReference type="InterPro" id="IPR022385">
    <property type="entry name" value="Rhs_assc_core"/>
</dbReference>
<dbReference type="InterPro" id="IPR050708">
    <property type="entry name" value="T6SS_VgrG/RHS"/>
</dbReference>
<dbReference type="InterPro" id="IPR027417">
    <property type="entry name" value="P-loop_NTPase"/>
</dbReference>
<dbReference type="PRINTS" id="PR01341">
    <property type="entry name" value="SALSPVBPROT"/>
</dbReference>
<dbReference type="Gene3D" id="3.40.50.300">
    <property type="entry name" value="P-loop containing nucleotide triphosphate hydrolases"/>
    <property type="match status" value="1"/>
</dbReference>
<gene>
    <name evidence="6" type="ORF">J7T54_000023</name>
</gene>
<comment type="subcellular location">
    <subcellularLocation>
        <location evidence="1">Secreted</location>
    </subcellularLocation>
</comment>
<comment type="caution">
    <text evidence="6">The sequence shown here is derived from an EMBL/GenBank/DDBJ whole genome shotgun (WGS) entry which is preliminary data.</text>
</comment>
<dbReference type="OrthoDB" id="5426877at2759"/>
<feature type="region of interest" description="Disordered" evidence="4">
    <location>
        <begin position="2054"/>
        <end position="2085"/>
    </location>
</feature>
<dbReference type="Pfam" id="PF12255">
    <property type="entry name" value="TcdB_toxin_midC"/>
    <property type="match status" value="1"/>
</dbReference>
<evidence type="ECO:0000256" key="2">
    <source>
        <dbReference type="ARBA" id="ARBA00022525"/>
    </source>
</evidence>
<feature type="domain" description="NACHT" evidence="5">
    <location>
        <begin position="3324"/>
        <end position="3449"/>
    </location>
</feature>
<dbReference type="PROSITE" id="PS50837">
    <property type="entry name" value="NACHT"/>
    <property type="match status" value="1"/>
</dbReference>
<dbReference type="InterPro" id="IPR022044">
    <property type="entry name" value="TcdB_toxin_mid/C"/>
</dbReference>
<keyword evidence="2" id="KW-0964">Secreted</keyword>
<keyword evidence="3" id="KW-0843">Virulence</keyword>
<dbReference type="Pfam" id="PF13646">
    <property type="entry name" value="HEAT_2"/>
    <property type="match status" value="3"/>
</dbReference>
<evidence type="ECO:0000256" key="1">
    <source>
        <dbReference type="ARBA" id="ARBA00004613"/>
    </source>
</evidence>
<dbReference type="SUPFAM" id="SSF69318">
    <property type="entry name" value="Integrin alpha N-terminal domain"/>
    <property type="match status" value="1"/>
</dbReference>
<dbReference type="Proteomes" id="UP001055219">
    <property type="component" value="Unassembled WGS sequence"/>
</dbReference>
<evidence type="ECO:0000259" key="5">
    <source>
        <dbReference type="PROSITE" id="PS50837"/>
    </source>
</evidence>
<dbReference type="Pfam" id="PF03534">
    <property type="entry name" value="SpvB"/>
    <property type="match status" value="1"/>
</dbReference>
<reference evidence="6" key="1">
    <citation type="journal article" date="2021" name="J Fungi (Basel)">
        <title>Genomic and Metabolomic Analyses of the Marine Fungus Emericellopsis cladophorae: Insights into Saltwater Adaptability Mechanisms and Its Biosynthetic Potential.</title>
        <authorList>
            <person name="Goncalves M.F.M."/>
            <person name="Hilario S."/>
            <person name="Van de Peer Y."/>
            <person name="Esteves A.C."/>
            <person name="Alves A."/>
        </authorList>
    </citation>
    <scope>NUCLEOTIDE SEQUENCE</scope>
    <source>
        <strain evidence="6">MUM 19.33</strain>
    </source>
</reference>
<dbReference type="PANTHER" id="PTHR32305:SF15">
    <property type="entry name" value="PROTEIN RHSA-RELATED"/>
    <property type="match status" value="1"/>
</dbReference>
<keyword evidence="7" id="KW-1185">Reference proteome</keyword>
<feature type="region of interest" description="Disordered" evidence="4">
    <location>
        <begin position="2187"/>
        <end position="2210"/>
    </location>
</feature>
<protein>
    <recommendedName>
        <fullName evidence="5">NACHT domain-containing protein</fullName>
    </recommendedName>
</protein>
<proteinExistence type="predicted"/>
<dbReference type="InterPro" id="IPR022045">
    <property type="entry name" value="TcdB_toxin_mid/N"/>
</dbReference>
<dbReference type="InterPro" id="IPR011989">
    <property type="entry name" value="ARM-like"/>
</dbReference>
<feature type="compositionally biased region" description="Polar residues" evidence="4">
    <location>
        <begin position="2902"/>
        <end position="2922"/>
    </location>
</feature>
<dbReference type="GeneID" id="75826545"/>
<dbReference type="GO" id="GO:0005737">
    <property type="term" value="C:cytoplasm"/>
    <property type="evidence" value="ECO:0007669"/>
    <property type="project" value="InterPro"/>
</dbReference>
<name>A0A9P9XUR6_9HYPO</name>
<dbReference type="NCBIfam" id="TIGR03696">
    <property type="entry name" value="Rhs_assc_core"/>
    <property type="match status" value="1"/>
</dbReference>
<accession>A0A9P9XUR6</accession>
<feature type="region of interest" description="Disordered" evidence="4">
    <location>
        <begin position="1"/>
        <end position="75"/>
    </location>
</feature>
<dbReference type="Gene3D" id="2.180.10.10">
    <property type="entry name" value="RHS repeat-associated core"/>
    <property type="match status" value="1"/>
</dbReference>
<dbReference type="GO" id="GO:0005576">
    <property type="term" value="C:extracellular region"/>
    <property type="evidence" value="ECO:0007669"/>
    <property type="project" value="UniProtKB-SubCell"/>
</dbReference>
<dbReference type="Pfam" id="PF12256">
    <property type="entry name" value="TcdB_toxin_midN"/>
    <property type="match status" value="1"/>
</dbReference>
<dbReference type="InterPro" id="IPR055496">
    <property type="entry name" value="DUF7068"/>
</dbReference>
<dbReference type="InterPro" id="IPR007111">
    <property type="entry name" value="NACHT_NTPase"/>
</dbReference>
<dbReference type="RefSeq" id="XP_051358741.1">
    <property type="nucleotide sequence ID" value="XM_051510347.1"/>
</dbReference>
<feature type="compositionally biased region" description="Basic residues" evidence="4">
    <location>
        <begin position="1959"/>
        <end position="1982"/>
    </location>
</feature>
<dbReference type="InterPro" id="IPR028994">
    <property type="entry name" value="Integrin_alpha_N"/>
</dbReference>
<dbReference type="Pfam" id="PF23238">
    <property type="entry name" value="DUF7068"/>
    <property type="match status" value="1"/>
</dbReference>
<dbReference type="Gene3D" id="1.25.10.10">
    <property type="entry name" value="Leucine-rich Repeat Variant"/>
    <property type="match status" value="3"/>
</dbReference>
<reference evidence="6" key="2">
    <citation type="submission" date="2022-07" db="EMBL/GenBank/DDBJ databases">
        <authorList>
            <person name="Goncalves M.F.M."/>
            <person name="Hilario S."/>
            <person name="Van De Peer Y."/>
            <person name="Esteves A.C."/>
            <person name="Alves A."/>
        </authorList>
    </citation>
    <scope>NUCLEOTIDE SEQUENCE</scope>
    <source>
        <strain evidence="6">MUM 19.33</strain>
    </source>
</reference>
<feature type="region of interest" description="Disordered" evidence="4">
    <location>
        <begin position="2900"/>
        <end position="2922"/>
    </location>
</feature>
<dbReference type="Pfam" id="PF05729">
    <property type="entry name" value="NACHT"/>
    <property type="match status" value="1"/>
</dbReference>
<sequence length="4219" mass="466950">MSSSRGDPRVQQAQKLPHAKPLVGFDSTSSPSQSSKGNGQSTGESSSSSKGPPDNPPPSAATGNGLPSVSMARGGGAIRGIGERFSVSPATGTAAASIPLPITSGRSGLTPELSLSYDSAAGNGPFGFGWQLGGLPSVGRKTDMGLPRYDDEGESDVFVITGSEDLVPMLEMRPGGVWYRPAPKRRCLGGVEYAVSAYRPRIEGSFARIERWIEIGSKDTHWRSISRSNQTTVFGEDACSRVADPDDPSKVFRWLASRTYDDRGNASVFGYKADNSEGVDVDAPHEAYRRPRQREATKYLKRIKYGNRVSRLVEEIHPGSEWLFELVFDFGDHDDKTPLPRESCPWSTRTDPFSSNRAGFELRTYRLCHRILMFHHFPGEVEMGEDTLVTSLDITYFHNGWQRSTGLSSATCASSFRKTAYRRAGDGYVQQSMPPIELDYSEAVISGRTSYLGTSALEGIPLGIQGDYQFLDMDGEGVPGILAHESGSYYYKSNLGDGNFAPPVALPYVPTLYANRSKSAAPPQWLDLRGDGKMDMVRFDGTTPGFYKRVAGDRGGVGGGGGGRGDTIGEVDDWQPFRPFRLLPNLEWRDPNTKFIDLTGDGHADILFTADEQVFSIYPSLKEDGFGSATHWRPPLDENKGPRLVLEDGLTVIYTADMSGDGLSDLVRVGYHEVCYWPNLGYGRFGHKVVMTNAPLLDSQDQFRQSRLHLADIDGSGTTDLVYLKGHETMVYLNQAGNGWTSGHAITALPATDDTTNIQVVDLLARGTGCLVWSSSAGSDQGTQVRYVDLMARGKPYLMTRTRNNLGSETRYWYTSSSTFYLRDKAAGNPWVTKLPFPVHVVERLESLDRVSKNKFTTRYAYHSGYYDGVEKEFRGFGMVETWDTEDIATLQPGRARQSEVEAWRGYRDASNWDSTSTVPPVLTKTWFHTGVCFPDQECSLESAFGRQYHTIDLGRRIPYSSATPNSIRVGDSSYTPYTLPPHERCEAFRALKGSVLRSEIYSRDGTPQAALPYTINQANFLVEMLQPGQSAGNPYAVFHMRGLESVQAGYDRRLYPVVVGKGQIEEEADPRTAHSLTLRTDAWGNILQTVALSYGRQFADASPLLSEQDHESQRRDYAILTENTMTNAIQDDDNWLSPLSAETRTYQLFNLLPTPRDHDECQLSSSFSSSSAAGRERRPLLEIDQLRAALAALDSGALDLPFESYDGPSEEHNVPRLPRRRLLQHTQSVYRADDLSSPLPVGVIESLALPFQNRQLAMSQRQVDAVFVADGKLTASETDHVLRQDGGYIRGEDGNWWTRTANMFLSPDRTHTPTEELAFARSHFFLSHRAEDAFSTPERPIDSIVLFDKYNLLVQEAIDPLGNRTVVGEVDETYVQTTGPAQTSRLRRPGQNYRVLQPTLVTDPNGNRNEAVLDVMGIASSPLDMLDDLLGKASSRILYDYHAFYKTRDDPDPQPAWSASLSREKHVSQLAEGEKSRITLGISYSDGFDRVVQQKGLAELGSSPGVKVTPRWVGSGWTVYNNKGSPVRQYEPFFAPTHRYQASEAVGVSPILLYDPVGRVVATLSPDHSWTKVRQDPWRAESWDANDTVLLSDPADDPDVGPYFQRLPRGDYLPTWHAPRSSGHMGREAKKAAERAAAHASTPRTVLMDAMGRTFAAFETVRTAWTDSPGAGEGPTTAQVWRNHAVLDIQGNQQRVIDSLGRLVSWAAYSYGGGVLKQVGLENGTRWALLDVLGKIILSWDGRGHRLRMVYDELRRPTDVFLRQGVPGETGEEEEGEEEVLVEQMVYGESRAQAREGNARVRIVEVRDQAGVTHTETYDFKGNILETEHTLAREYRGAIDWSRDDGVALEEETHRQSLEYDALSRVTATTLADGTVTKSRYNIRGLQESVSTWFRRDEAETKVLLHTEYNAKGQRTRSVFGNGTTTTNSYDPLTFRLAGITTRLKRRRHLSSGGREAGHHRHRLPSSWNRRRHPHRRRHGHPSLDIQGESYERRCVQDLRHVYDAAGNLSSIVDGPQQTVWHRNTRIDASQDFIYDSTYRLVEAWGREHLGAGRRAAVPSPDKPKGSSGGQPGRQDAHPGNGRAMGRYVERYQYDLASNMLRMEHRAVTAAGAAEGRIWTRHYGYEEPSALETGVTSNRLSWTRIGRRAERYKYEGSQGASGAMTSIPKVPRMQWNFRDQLVVSSSSENIRSRRKSSREPSDGDTTTMTHYRYDYTGKRVRKVSERVSSCPRAQGGDVDRRARLKETIYVGGAFEVFRKYRPRDCSEQGEAAPSPSTSIHGLAEDDVKLELQTCHILGAAGGSGNGALPILRAEFITVDSLLHGRRRPPARPPRLLRYQYANLQGSSTLELDEDGGTLTREEYTPFGATSYSASGRSVASPSLPPRRFRYAGAERDDATGLYCMGARYYAPGLGRWTSADPSGLADGLNSYVYAQCNPVAFSDPSGHSATTSSSATLHASGKRHDKVLRQVTTLLARAGIQGDLEVTVKAGLGGSRLDWLRKGVVWWKRTSIEFKTTDMWHFFDKAADGKRTILNQGKVASAAGDYLRQVNRHSSHLGQFLNDIKKLSGVPAKREALLIVARGFTSGSPQFATFASEMTRQLSAAANGPVASAILHQTEVNKAVLGNADEVAKVTQTAVDLVKQSEAAVRLARLQVATVAGKGLAAGATALMVGAKGLGVVGTVASTGMALATLADSSAAVAQKADAGVDLAANAMMLSGSPPLQAAGMGLSVGGAVGAWVNDKVEAAVTSGGGSQETAAVVGAGTGVLAGAATGAVLGATIGLALGPGGALVGAGIGAAAGAIGAALKISWGSRATITVDHQGQGGNFKRSLADDRCVYDRQAGPLETVFVRSRAMIAASLCQDMSLAGWTSTLCLLAAAIAACLWFCPTAAHSEHALSSPASKGSTQATRGVRLSQVSPDKTDTATDIDIIAVHGLDTKSPDTWTWRRPKPLWTRLRRAKHPENGVNWLQDRRMLPAAVERARIFTCDWPAELLQPPGLAQKRIDEYALLLLDGIQRRPRATNGARGEDRPLFFVASCLGGIILAKALVDADNENSSYCRLRRATRGIVFLATPFRGTSFQDVAAWAEPGLKAWAGVRGRESSRLLDSAKGSTLDLEALVRRFTQLCQDDDYPCDVFNFYELGMTSLPSKVLPWLPAWLRREKPLVDSSSATLDMVQQPLPLDRPHVLTNKFEHPKYPDYEKVAGKIQEMLHRIREGSPLKQADDWIRKQHYNDDRLKIERLSGELLSMEQCYINLAIVEQHRKTVHHWEKNSEEEDVASKSSPFSLYARPKAETPDKTIQVDLPAVFNPRKREDGEVNPRRILIRGRAGVGKTTLCKRIVYDFTRHGTWAHLFDRVLWMTLRKLKARSATGYNLENLFTHEYFWNRPGDGRHLANALVRAIQDGRTLFILDGLDEVSDLLDPDHEMFDFLKWLLDQRNVIITSRPYTKLPTTITLDLELETIGFYPDQVTTYLQNTFPDPQKTSKIRSFLQDHQLMQGLVRIPVQLDALCFTWNEGFDSAVPLNTMTAVYQAIEQRLWKKDVPRLNKKYDGELVIKLHIESASGFRIEALAEHEISFLEGLSFTGMHNDVIEFDQQLLNEAFDRFAPDLLPDATLPRLSFLRTSNLSSEIGNRSCHFLHLTYQEYFAARYFVRQWRASPPKNLVLASRDTQDVGATPIEYLGKHKYTARYDILWRFVAGLLDTEGKAEEFFDEIRKEPIDLLGLTHQRLVIYCLSEVQARPQSSFAALRTRLEDHLVEWLLFECKYRSSSSLAREMELPSLVLWRALQGATDEGRVKLVDALRLRHSIPTCVADLLESWLEPHALKELVIRILAILGPYLILFDEILTRVGALLDNSDRFVRQAAVQALAAREQLSDEILTRVVARLDDSHENVRLAAVRALAAREQLSDEILTQVAALLDDSHEDVREAAVQALAVRERLSDEILTRVAELLDDSDLFVQEAAVQALAAREQLSDEILTRVAALLDDGDQDVLQVAVEALAAREQLSDEILTQVVAWLNASHEDIRQAAVQALAAREQLSDEILTQVAALLDDSHEDVREAAVQALAAREQLSDEILTRVAALLDDSDLFVREAAVQALAAREQLSDEILTQVVAWLNASHEDIREAAVRALAAREQLSDEILTQVAALLDDSHENVRLAAVRALAAREQLSDEILTRVAARLDNSDKDVRQGAVYVTSVGPRRPKNLIYKSTN</sequence>
<feature type="compositionally biased region" description="Polar residues" evidence="4">
    <location>
        <begin position="26"/>
        <end position="36"/>
    </location>
</feature>
<dbReference type="InterPro" id="IPR029058">
    <property type="entry name" value="AB_hydrolase_fold"/>
</dbReference>
<dbReference type="SUPFAM" id="SSF52540">
    <property type="entry name" value="P-loop containing nucleoside triphosphate hydrolases"/>
    <property type="match status" value="1"/>
</dbReference>